<keyword evidence="3" id="KW-0472">Membrane</keyword>
<keyword evidence="3" id="KW-1133">Transmembrane helix</keyword>
<evidence type="ECO:0000256" key="2">
    <source>
        <dbReference type="SAM" id="MobiDB-lite"/>
    </source>
</evidence>
<accession>A0ABZ2M7F2</accession>
<proteinExistence type="predicted"/>
<gene>
    <name evidence="4" type="ORF">LZC94_14475</name>
</gene>
<organism evidence="4 5">
    <name type="scientific">Pendulispora albinea</name>
    <dbReference type="NCBI Taxonomy" id="2741071"/>
    <lineage>
        <taxon>Bacteria</taxon>
        <taxon>Pseudomonadati</taxon>
        <taxon>Myxococcota</taxon>
        <taxon>Myxococcia</taxon>
        <taxon>Myxococcales</taxon>
        <taxon>Sorangiineae</taxon>
        <taxon>Pendulisporaceae</taxon>
        <taxon>Pendulispora</taxon>
    </lineage>
</organism>
<protein>
    <submittedName>
        <fullName evidence="4">Uncharacterized protein</fullName>
    </submittedName>
</protein>
<name>A0ABZ2M7F2_9BACT</name>
<sequence>MEEREWEERRQRAAAARLERERAPLVANELANEGRIEPAPPPLERESGPYTKVIAALLGAVFALVVLDSAYYLLFSRARIVQLAEASRRVLEEHKVVLAQMERALDTERTKAAALAGELTEAHKTNARLERELFSARRDRLTRAPSTPALAAAAAPTVPSIVVMTVPRPSSRPYATPLDDMAKRPAPRTEEAQAAPCHPGDPLCSHL</sequence>
<evidence type="ECO:0000313" key="5">
    <source>
        <dbReference type="Proteomes" id="UP001370348"/>
    </source>
</evidence>
<reference evidence="4 5" key="1">
    <citation type="submission" date="2021-12" db="EMBL/GenBank/DDBJ databases">
        <title>Discovery of the Pendulisporaceae a myxobacterial family with distinct sporulation behavior and unique specialized metabolism.</title>
        <authorList>
            <person name="Garcia R."/>
            <person name="Popoff A."/>
            <person name="Bader C.D."/>
            <person name="Loehr J."/>
            <person name="Walesch S."/>
            <person name="Walt C."/>
            <person name="Boldt J."/>
            <person name="Bunk B."/>
            <person name="Haeckl F.J.F.P.J."/>
            <person name="Gunesch A.P."/>
            <person name="Birkelbach J."/>
            <person name="Nuebel U."/>
            <person name="Pietschmann T."/>
            <person name="Bach T."/>
            <person name="Mueller R."/>
        </authorList>
    </citation>
    <scope>NUCLEOTIDE SEQUENCE [LARGE SCALE GENOMIC DNA]</scope>
    <source>
        <strain evidence="4 5">MSr11954</strain>
    </source>
</reference>
<feature type="compositionally biased region" description="Basic and acidic residues" evidence="2">
    <location>
        <begin position="180"/>
        <end position="191"/>
    </location>
</feature>
<feature type="transmembrane region" description="Helical" evidence="3">
    <location>
        <begin position="53"/>
        <end position="74"/>
    </location>
</feature>
<evidence type="ECO:0000313" key="4">
    <source>
        <dbReference type="EMBL" id="WXB18435.1"/>
    </source>
</evidence>
<keyword evidence="5" id="KW-1185">Reference proteome</keyword>
<dbReference type="RefSeq" id="WP_394828064.1">
    <property type="nucleotide sequence ID" value="NZ_CP089984.1"/>
</dbReference>
<dbReference type="Proteomes" id="UP001370348">
    <property type="component" value="Chromosome"/>
</dbReference>
<keyword evidence="3" id="KW-0812">Transmembrane</keyword>
<dbReference type="EMBL" id="CP089984">
    <property type="protein sequence ID" value="WXB18435.1"/>
    <property type="molecule type" value="Genomic_DNA"/>
</dbReference>
<feature type="coiled-coil region" evidence="1">
    <location>
        <begin position="91"/>
        <end position="139"/>
    </location>
</feature>
<evidence type="ECO:0000256" key="1">
    <source>
        <dbReference type="SAM" id="Coils"/>
    </source>
</evidence>
<evidence type="ECO:0000256" key="3">
    <source>
        <dbReference type="SAM" id="Phobius"/>
    </source>
</evidence>
<feature type="region of interest" description="Disordered" evidence="2">
    <location>
        <begin position="169"/>
        <end position="207"/>
    </location>
</feature>
<keyword evidence="1" id="KW-0175">Coiled coil</keyword>